<dbReference type="PANTHER" id="PTHR24413">
    <property type="entry name" value="SPECKLE-TYPE POZ PROTEIN"/>
    <property type="match status" value="1"/>
</dbReference>
<proteinExistence type="predicted"/>
<dbReference type="InterPro" id="IPR011333">
    <property type="entry name" value="SKP1/BTB/POZ_sf"/>
</dbReference>
<dbReference type="InterPro" id="IPR000210">
    <property type="entry name" value="BTB/POZ_dom"/>
</dbReference>
<dbReference type="EMBL" id="HBUE01079206">
    <property type="protein sequence ID" value="CAG6476769.1"/>
    <property type="molecule type" value="Transcribed_RNA"/>
</dbReference>
<accession>A0A8D8BJ21</accession>
<dbReference type="Pfam" id="PF00651">
    <property type="entry name" value="BTB"/>
    <property type="match status" value="1"/>
</dbReference>
<protein>
    <submittedName>
        <fullName evidence="2">Protein roadkill</fullName>
    </submittedName>
</protein>
<dbReference type="SMART" id="SM00225">
    <property type="entry name" value="BTB"/>
    <property type="match status" value="1"/>
</dbReference>
<name>A0A8D8BJ21_CULPI</name>
<dbReference type="SUPFAM" id="SSF54695">
    <property type="entry name" value="POZ domain"/>
    <property type="match status" value="1"/>
</dbReference>
<dbReference type="Gene3D" id="3.30.710.10">
    <property type="entry name" value="Potassium Channel Kv1.1, Chain A"/>
    <property type="match status" value="1"/>
</dbReference>
<sequence>MSQFSTTETVTFYNEWKILNFSRIPNILISETYNNLNNSISWFYAIYFFKTLCRNRNPCQYATIIITIVSCNSLTKASVEIDQAGIVSKLNGLTEVFKISGETIVGESIGNLIIGHETLKKFVEGDTLTLRFKFTLPKPPALKPVKSELLQNYTSLLSNKQLSDVTIQVGKKTFYAQRAILSIRSPVFAAMFQSGMQESQQNLITIEDIRPEVVQEVLRFIYTDEVIGLETMAHELLAAADKYSLEKLRRMCETHLMGHLEQETILKTLVLADLYHAQELKDHAIQFICENIKTMQGTNWKGLCSTHPDLVADIFNKLSVK</sequence>
<evidence type="ECO:0000259" key="1">
    <source>
        <dbReference type="PROSITE" id="PS50097"/>
    </source>
</evidence>
<organism evidence="2">
    <name type="scientific">Culex pipiens</name>
    <name type="common">House mosquito</name>
    <dbReference type="NCBI Taxonomy" id="7175"/>
    <lineage>
        <taxon>Eukaryota</taxon>
        <taxon>Metazoa</taxon>
        <taxon>Ecdysozoa</taxon>
        <taxon>Arthropoda</taxon>
        <taxon>Hexapoda</taxon>
        <taxon>Insecta</taxon>
        <taxon>Pterygota</taxon>
        <taxon>Neoptera</taxon>
        <taxon>Endopterygota</taxon>
        <taxon>Diptera</taxon>
        <taxon>Nematocera</taxon>
        <taxon>Culicoidea</taxon>
        <taxon>Culicidae</taxon>
        <taxon>Culicinae</taxon>
        <taxon>Culicini</taxon>
        <taxon>Culex</taxon>
        <taxon>Culex</taxon>
    </lineage>
</organism>
<reference evidence="2" key="1">
    <citation type="submission" date="2021-05" db="EMBL/GenBank/DDBJ databases">
        <authorList>
            <person name="Alioto T."/>
            <person name="Alioto T."/>
            <person name="Gomez Garrido J."/>
        </authorList>
    </citation>
    <scope>NUCLEOTIDE SEQUENCE</scope>
</reference>
<evidence type="ECO:0000313" key="2">
    <source>
        <dbReference type="EMBL" id="CAG6476769.1"/>
    </source>
</evidence>
<dbReference type="FunFam" id="3.30.710.10:FF:000159">
    <property type="entry name" value="Speckle-type POZ protein B"/>
    <property type="match status" value="1"/>
</dbReference>
<dbReference type="PROSITE" id="PS50097">
    <property type="entry name" value="BTB"/>
    <property type="match status" value="1"/>
</dbReference>
<dbReference type="Gene3D" id="1.25.40.420">
    <property type="match status" value="1"/>
</dbReference>
<feature type="domain" description="BTB" evidence="1">
    <location>
        <begin position="163"/>
        <end position="226"/>
    </location>
</feature>
<dbReference type="AlphaFoldDB" id="A0A8D8BJ21"/>